<dbReference type="PROSITE" id="PS00092">
    <property type="entry name" value="N6_MTASE"/>
    <property type="match status" value="1"/>
</dbReference>
<keyword evidence="1" id="KW-0808">Transferase</keyword>
<evidence type="ECO:0000313" key="1">
    <source>
        <dbReference type="EMBL" id="CCC81403.1"/>
    </source>
</evidence>
<proteinExistence type="predicted"/>
<dbReference type="eggNOG" id="arCOG00109">
    <property type="taxonomic scope" value="Archaea"/>
</dbReference>
<gene>
    <name evidence="1" type="ordered locus">TTX_0748</name>
</gene>
<dbReference type="GO" id="GO:0008168">
    <property type="term" value="F:methyltransferase activity"/>
    <property type="evidence" value="ECO:0007669"/>
    <property type="project" value="UniProtKB-KW"/>
</dbReference>
<dbReference type="OrthoDB" id="27149at2157"/>
<name>G4RPA8_THETK</name>
<sequence length="175" mass="19767">MFIYSPREDSFLTLKVLSKINRSFNICVDVGAGSCILSQYMERLCKRIVSIDLNPRSCLLCKNYDALCADGLSSIDRADLVVSNPPYLPPEEPPSDWEALAIYDYGLINKILRWSFAHRPELLVLTYSSLGRADLIEEAAKTLGTIIIKEVEHYFFEDIISIAVEAHRLRTFGSS</sequence>
<dbReference type="SUPFAM" id="SSF53335">
    <property type="entry name" value="S-adenosyl-L-methionine-dependent methyltransferases"/>
    <property type="match status" value="1"/>
</dbReference>
<dbReference type="Gene3D" id="3.40.50.150">
    <property type="entry name" value="Vaccinia Virus protein VP39"/>
    <property type="match status" value="1"/>
</dbReference>
<dbReference type="PATRIC" id="fig|768679.9.peg.758"/>
<dbReference type="AlphaFoldDB" id="G4RPA8"/>
<dbReference type="InterPro" id="IPR002052">
    <property type="entry name" value="DNA_methylase_N6_adenine_CS"/>
</dbReference>
<dbReference type="GO" id="GO:0003676">
    <property type="term" value="F:nucleic acid binding"/>
    <property type="evidence" value="ECO:0007669"/>
    <property type="project" value="InterPro"/>
</dbReference>
<evidence type="ECO:0000313" key="2">
    <source>
        <dbReference type="Proteomes" id="UP000002654"/>
    </source>
</evidence>
<organism evidence="1 2">
    <name type="scientific">Thermoproteus tenax (strain ATCC 35583 / DSM 2078 / JCM 9277 / NBRC 100435 / Kra 1)</name>
    <dbReference type="NCBI Taxonomy" id="768679"/>
    <lineage>
        <taxon>Archaea</taxon>
        <taxon>Thermoproteota</taxon>
        <taxon>Thermoprotei</taxon>
        <taxon>Thermoproteales</taxon>
        <taxon>Thermoproteaceae</taxon>
        <taxon>Thermoproteus</taxon>
    </lineage>
</organism>
<dbReference type="PaxDb" id="768679-TTX_0748"/>
<dbReference type="InterPro" id="IPR029063">
    <property type="entry name" value="SAM-dependent_MTases_sf"/>
</dbReference>
<keyword evidence="1" id="KW-0489">Methyltransferase</keyword>
<reference evidence="1 2" key="1">
    <citation type="journal article" date="2011" name="PLoS ONE">
        <title>The complete genome sequence of Thermoproteus tenax: a physiologically versatile member of the Crenarchaeota.</title>
        <authorList>
            <person name="Siebers B."/>
            <person name="Zaparty M."/>
            <person name="Raddatz G."/>
            <person name="Tjaden B."/>
            <person name="Albers S.V."/>
            <person name="Bell S.D."/>
            <person name="Blombach F."/>
            <person name="Kletzin A."/>
            <person name="Kyrpides N."/>
            <person name="Lanz C."/>
            <person name="Plagens A."/>
            <person name="Rampp M."/>
            <person name="Rosinus A."/>
            <person name="von Jan M."/>
            <person name="Makarova K.S."/>
            <person name="Klenk H.P."/>
            <person name="Schuster S.C."/>
            <person name="Hensel R."/>
        </authorList>
    </citation>
    <scope>NUCLEOTIDE SEQUENCE [LARGE SCALE GENOMIC DNA]</scope>
    <source>
        <strain evidence="2">ATCC 35583 / DSM 2078 / JCM 9277 / NBRC 100435 / Kra 1</strain>
    </source>
</reference>
<dbReference type="Proteomes" id="UP000002654">
    <property type="component" value="Chromosome"/>
</dbReference>
<accession>G4RPA8</accession>
<dbReference type="KEGG" id="ttn:TTX_0748"/>
<dbReference type="GO" id="GO:0032259">
    <property type="term" value="P:methylation"/>
    <property type="evidence" value="ECO:0007669"/>
    <property type="project" value="UniProtKB-KW"/>
</dbReference>
<dbReference type="EMBL" id="FN869859">
    <property type="protein sequence ID" value="CCC81403.1"/>
    <property type="molecule type" value="Genomic_DNA"/>
</dbReference>
<keyword evidence="2" id="KW-1185">Reference proteome</keyword>
<protein>
    <submittedName>
        <fullName evidence="1">Methylase of polypeptide chain release factors</fullName>
    </submittedName>
</protein>
<dbReference type="HOGENOM" id="CLU_1631717_0_0_2"/>
<dbReference type="STRING" id="768679.TTX_0748"/>